<name>A0A0F9S4K4_9ZZZZ</name>
<organism evidence="2">
    <name type="scientific">marine sediment metagenome</name>
    <dbReference type="NCBI Taxonomy" id="412755"/>
    <lineage>
        <taxon>unclassified sequences</taxon>
        <taxon>metagenomes</taxon>
        <taxon>ecological metagenomes</taxon>
    </lineage>
</organism>
<proteinExistence type="predicted"/>
<sequence length="205" mass="21609">MPPLTLTRRIVLFGAASALGGCSAVSALNSAAQPLDTYDLSPAAGASAGRRTSHTLLVARPEASAAIATDRIMVKPDPVSITYLPDARWGDEAPLVLQSLLIRSISATGRIGYVGRSEGGPIPNSALLVRMDAFQVNVMPDGTMHATIDIALTVLDDRDQRVISTRSFEQAARTANDSPTAIVSAFQAALDQLLPEMADWVLQNA</sequence>
<protein>
    <recommendedName>
        <fullName evidence="1">ABC-type transport auxiliary lipoprotein component domain-containing protein</fullName>
    </recommendedName>
</protein>
<dbReference type="AlphaFoldDB" id="A0A0F9S4K4"/>
<comment type="caution">
    <text evidence="2">The sequence shown here is derived from an EMBL/GenBank/DDBJ whole genome shotgun (WGS) entry which is preliminary data.</text>
</comment>
<dbReference type="Pfam" id="PF03886">
    <property type="entry name" value="ABC_trans_aux"/>
    <property type="match status" value="1"/>
</dbReference>
<reference evidence="2" key="1">
    <citation type="journal article" date="2015" name="Nature">
        <title>Complex archaea that bridge the gap between prokaryotes and eukaryotes.</title>
        <authorList>
            <person name="Spang A."/>
            <person name="Saw J.H."/>
            <person name="Jorgensen S.L."/>
            <person name="Zaremba-Niedzwiedzka K."/>
            <person name="Martijn J."/>
            <person name="Lind A.E."/>
            <person name="van Eijk R."/>
            <person name="Schleper C."/>
            <person name="Guy L."/>
            <person name="Ettema T.J."/>
        </authorList>
    </citation>
    <scope>NUCLEOTIDE SEQUENCE</scope>
</reference>
<dbReference type="EMBL" id="LAZR01000638">
    <property type="protein sequence ID" value="KKN61999.1"/>
    <property type="molecule type" value="Genomic_DNA"/>
</dbReference>
<feature type="domain" description="ABC-type transport auxiliary lipoprotein component" evidence="1">
    <location>
        <begin position="38"/>
        <end position="198"/>
    </location>
</feature>
<dbReference type="InterPro" id="IPR005586">
    <property type="entry name" value="ABC_trans_aux"/>
</dbReference>
<dbReference type="Gene3D" id="3.40.50.10610">
    <property type="entry name" value="ABC-type transport auxiliary lipoprotein component"/>
    <property type="match status" value="1"/>
</dbReference>
<gene>
    <name evidence="2" type="ORF">LCGC14_0516050</name>
</gene>
<accession>A0A0F9S4K4</accession>
<dbReference type="SUPFAM" id="SSF159594">
    <property type="entry name" value="XCC0632-like"/>
    <property type="match status" value="1"/>
</dbReference>
<evidence type="ECO:0000313" key="2">
    <source>
        <dbReference type="EMBL" id="KKN61999.1"/>
    </source>
</evidence>
<evidence type="ECO:0000259" key="1">
    <source>
        <dbReference type="Pfam" id="PF03886"/>
    </source>
</evidence>